<gene>
    <name evidence="1" type="ORF">QYB95_12735</name>
</gene>
<dbReference type="EMBL" id="JAUHTQ010000009">
    <property type="protein sequence ID" value="MDN4494410.1"/>
    <property type="molecule type" value="Genomic_DNA"/>
</dbReference>
<proteinExistence type="predicted"/>
<dbReference type="RefSeq" id="WP_301138707.1">
    <property type="nucleotide sequence ID" value="NZ_JAUHTQ010000009.1"/>
</dbReference>
<dbReference type="CDD" id="cd00077">
    <property type="entry name" value="HDc"/>
    <property type="match status" value="1"/>
</dbReference>
<sequence>MMFLANALNESAFQPIKKPYEQWYTFMEEKIEFWLPESEWHTKTHCARVLLLALLIGHQKGLSKEEQDALAMAAAFHDSRRLDDGIDKGHGSRAAHYYKEYCREHHLPYDEQTYYITYYHDQDDSLGLSEIRKAPSLGERAVLLYQIFKDADALDRFRLGPAGLDVKYLRTEEAHQLVDFTKDLLRKSNETNL</sequence>
<organism evidence="1 2">
    <name type="scientific">Ureibacillus aquaedulcis</name>
    <dbReference type="NCBI Taxonomy" id="3058421"/>
    <lineage>
        <taxon>Bacteria</taxon>
        <taxon>Bacillati</taxon>
        <taxon>Bacillota</taxon>
        <taxon>Bacilli</taxon>
        <taxon>Bacillales</taxon>
        <taxon>Caryophanaceae</taxon>
        <taxon>Ureibacillus</taxon>
    </lineage>
</organism>
<evidence type="ECO:0008006" key="3">
    <source>
        <dbReference type="Google" id="ProtNLM"/>
    </source>
</evidence>
<protein>
    <recommendedName>
        <fullName evidence="3">HD domain-containing protein</fullName>
    </recommendedName>
</protein>
<dbReference type="Gene3D" id="1.10.3210.10">
    <property type="entry name" value="Hypothetical protein af1432"/>
    <property type="match status" value="1"/>
</dbReference>
<reference evidence="1" key="1">
    <citation type="submission" date="2023-07" db="EMBL/GenBank/DDBJ databases">
        <title>Ureibacillus sp. isolated from freshwater well.</title>
        <authorList>
            <person name="Kirdat K."/>
            <person name="Bhatt A."/>
            <person name="Teware R."/>
            <person name="Bhavsar Y."/>
            <person name="Yadav A."/>
        </authorList>
    </citation>
    <scope>NUCLEOTIDE SEQUENCE</scope>
    <source>
        <strain evidence="1">BA0131</strain>
    </source>
</reference>
<dbReference type="Proteomes" id="UP001172743">
    <property type="component" value="Unassembled WGS sequence"/>
</dbReference>
<keyword evidence="2" id="KW-1185">Reference proteome</keyword>
<evidence type="ECO:0000313" key="2">
    <source>
        <dbReference type="Proteomes" id="UP001172743"/>
    </source>
</evidence>
<evidence type="ECO:0000313" key="1">
    <source>
        <dbReference type="EMBL" id="MDN4494410.1"/>
    </source>
</evidence>
<accession>A0ABT8GSN6</accession>
<name>A0ABT8GSN6_9BACL</name>
<comment type="caution">
    <text evidence="1">The sequence shown here is derived from an EMBL/GenBank/DDBJ whole genome shotgun (WGS) entry which is preliminary data.</text>
</comment>
<dbReference type="InterPro" id="IPR003607">
    <property type="entry name" value="HD/PDEase_dom"/>
</dbReference>
<dbReference type="SUPFAM" id="SSF109604">
    <property type="entry name" value="HD-domain/PDEase-like"/>
    <property type="match status" value="1"/>
</dbReference>